<evidence type="ECO:0000313" key="12">
    <source>
        <dbReference type="RefSeq" id="XP_004389364.1"/>
    </source>
</evidence>
<dbReference type="OrthoDB" id="771136at2759"/>
<dbReference type="Gene3D" id="6.10.140.60">
    <property type="match status" value="1"/>
</dbReference>
<evidence type="ECO:0000256" key="9">
    <source>
        <dbReference type="SAM" id="SignalP"/>
    </source>
</evidence>
<proteinExistence type="inferred from homology"/>
<evidence type="ECO:0000259" key="10">
    <source>
        <dbReference type="PROSITE" id="PS51767"/>
    </source>
</evidence>
<dbReference type="GO" id="GO:0005576">
    <property type="term" value="C:extracellular region"/>
    <property type="evidence" value="ECO:0007669"/>
    <property type="project" value="UniProtKB-SubCell"/>
</dbReference>
<dbReference type="PANTHER" id="PTHR47966:SF49">
    <property type="entry name" value="PEPSIN A-5"/>
    <property type="match status" value="1"/>
</dbReference>
<dbReference type="SUPFAM" id="SSF50630">
    <property type="entry name" value="Acid proteases"/>
    <property type="match status" value="1"/>
</dbReference>
<dbReference type="AlphaFoldDB" id="A0A2Y9EA30"/>
<evidence type="ECO:0000256" key="4">
    <source>
        <dbReference type="ARBA" id="ARBA00022729"/>
    </source>
</evidence>
<feature type="chain" id="PRO_5015932440" evidence="9">
    <location>
        <begin position="16"/>
        <end position="386"/>
    </location>
</feature>
<feature type="domain" description="Peptidase A1" evidence="10">
    <location>
        <begin position="74"/>
        <end position="383"/>
    </location>
</feature>
<keyword evidence="5 7" id="KW-1015">Disulfide bond</keyword>
<dbReference type="InterPro" id="IPR001461">
    <property type="entry name" value="Aspartic_peptidase_A1"/>
</dbReference>
<dbReference type="PROSITE" id="PS51767">
    <property type="entry name" value="PEPTIDASE_A1"/>
    <property type="match status" value="1"/>
</dbReference>
<evidence type="ECO:0000256" key="7">
    <source>
        <dbReference type="PIRSR" id="PIRSR601461-2"/>
    </source>
</evidence>
<evidence type="ECO:0000256" key="8">
    <source>
        <dbReference type="RuleBase" id="RU000454"/>
    </source>
</evidence>
<evidence type="ECO:0000313" key="11">
    <source>
        <dbReference type="Proteomes" id="UP000248480"/>
    </source>
</evidence>
<comment type="subcellular location">
    <subcellularLocation>
        <location evidence="1">Secreted</location>
    </subcellularLocation>
</comment>
<keyword evidence="4 9" id="KW-0732">Signal</keyword>
<keyword evidence="8" id="KW-0645">Protease</keyword>
<keyword evidence="11" id="KW-1185">Reference proteome</keyword>
<dbReference type="PROSITE" id="PS00141">
    <property type="entry name" value="ASP_PROTEASE"/>
    <property type="match status" value="2"/>
</dbReference>
<dbReference type="Pfam" id="PF00026">
    <property type="entry name" value="Asp"/>
    <property type="match status" value="1"/>
</dbReference>
<comment type="similarity">
    <text evidence="2 8">Belongs to the peptidase A1 family.</text>
</comment>
<dbReference type="FunFam" id="2.40.70.10:FF:000006">
    <property type="entry name" value="Cathepsin E"/>
    <property type="match status" value="1"/>
</dbReference>
<feature type="disulfide bond" evidence="7">
    <location>
        <begin position="309"/>
        <end position="343"/>
    </location>
</feature>
<dbReference type="PRINTS" id="PR00792">
    <property type="entry name" value="PEPSIN"/>
</dbReference>
<dbReference type="RefSeq" id="XP_004389364.1">
    <property type="nucleotide sequence ID" value="XM_004389307.3"/>
</dbReference>
<sequence>MKWILVLGLVALSESLITIPLQKIQPLRERLREKDLLKDFLEKSPYNLISKYLGRLQMMEVSYEPLRNYLDLAYMGTISIGTPPQEFKVIFDTGSTDLWVPSIYCYSPACAHHNVFNPLRSSTFQFLGQPLSLSYGTGSMKGFLASDTVKVTGLPEVVQEFGLSIQEPGQFMDSVPFDGILGLAYPTLGIRGTTPFFDNLWRQGLVSQGLFAFYLTNEEKNSSVVMFGGVDPAYYKGELNWVPVTRPFFWQFTVSSISMNGAVIGCDSGCHAILDTGTSLVTGPPEPIFNIQRIINARQSYGGEYIMDCEAINTLPDIIITINGVDYPLPASAYIRQEHTGICYSNFLATPGNLSREIWILGDVFLRLYFSVFDRENNRIGLAPAA</sequence>
<feature type="active site" evidence="6">
    <location>
        <position position="92"/>
    </location>
</feature>
<dbReference type="InterPro" id="IPR012848">
    <property type="entry name" value="Aspartic_peptidase_N"/>
</dbReference>
<organism evidence="11 12">
    <name type="scientific">Trichechus manatus latirostris</name>
    <name type="common">Florida manatee</name>
    <dbReference type="NCBI Taxonomy" id="127582"/>
    <lineage>
        <taxon>Eukaryota</taxon>
        <taxon>Metazoa</taxon>
        <taxon>Chordata</taxon>
        <taxon>Craniata</taxon>
        <taxon>Vertebrata</taxon>
        <taxon>Euteleostomi</taxon>
        <taxon>Mammalia</taxon>
        <taxon>Eutheria</taxon>
        <taxon>Afrotheria</taxon>
        <taxon>Sirenia</taxon>
        <taxon>Trichechidae</taxon>
        <taxon>Trichechus</taxon>
    </lineage>
</organism>
<dbReference type="GO" id="GO:0004190">
    <property type="term" value="F:aspartic-type endopeptidase activity"/>
    <property type="evidence" value="ECO:0007669"/>
    <property type="project" value="UniProtKB-KW"/>
</dbReference>
<keyword evidence="8" id="KW-0378">Hydrolase</keyword>
<evidence type="ECO:0000256" key="6">
    <source>
        <dbReference type="PIRSR" id="PIRSR601461-1"/>
    </source>
</evidence>
<dbReference type="Gene3D" id="2.40.70.10">
    <property type="entry name" value="Acid Proteases"/>
    <property type="match status" value="2"/>
</dbReference>
<evidence type="ECO:0000256" key="5">
    <source>
        <dbReference type="ARBA" id="ARBA00023157"/>
    </source>
</evidence>
<keyword evidence="3" id="KW-0964">Secreted</keyword>
<feature type="active site" evidence="6">
    <location>
        <position position="275"/>
    </location>
</feature>
<gene>
    <name evidence="12" type="primary">LOC101358978</name>
</gene>
<dbReference type="Proteomes" id="UP000248480">
    <property type="component" value="Unplaced"/>
</dbReference>
<dbReference type="FunFam" id="2.40.70.10:FF:000004">
    <property type="entry name" value="Pepsin A"/>
    <property type="match status" value="1"/>
</dbReference>
<keyword evidence="8" id="KW-0064">Aspartyl protease</keyword>
<feature type="disulfide bond" evidence="7">
    <location>
        <begin position="105"/>
        <end position="110"/>
    </location>
</feature>
<dbReference type="PANTHER" id="PTHR47966">
    <property type="entry name" value="BETA-SITE APP-CLEAVING ENZYME, ISOFORM A-RELATED"/>
    <property type="match status" value="1"/>
</dbReference>
<feature type="disulfide bond" evidence="7">
    <location>
        <begin position="266"/>
        <end position="270"/>
    </location>
</feature>
<reference evidence="12" key="1">
    <citation type="submission" date="2025-08" db="UniProtKB">
        <authorList>
            <consortium name="RefSeq"/>
        </authorList>
    </citation>
    <scope>IDENTIFICATION</scope>
</reference>
<dbReference type="GO" id="GO:0006508">
    <property type="term" value="P:proteolysis"/>
    <property type="evidence" value="ECO:0007669"/>
    <property type="project" value="UniProtKB-KW"/>
</dbReference>
<evidence type="ECO:0000256" key="1">
    <source>
        <dbReference type="ARBA" id="ARBA00004613"/>
    </source>
</evidence>
<dbReference type="InterPro" id="IPR021109">
    <property type="entry name" value="Peptidase_aspartic_dom_sf"/>
</dbReference>
<dbReference type="InterPro" id="IPR033121">
    <property type="entry name" value="PEPTIDASE_A1"/>
</dbReference>
<dbReference type="GeneID" id="101358978"/>
<dbReference type="InterPro" id="IPR001969">
    <property type="entry name" value="Aspartic_peptidase_AS"/>
</dbReference>
<dbReference type="Pfam" id="PF07966">
    <property type="entry name" value="A1_Propeptide"/>
    <property type="match status" value="1"/>
</dbReference>
<dbReference type="STRING" id="127582.A0A2Y9EA30"/>
<evidence type="ECO:0000256" key="3">
    <source>
        <dbReference type="ARBA" id="ARBA00022525"/>
    </source>
</evidence>
<name>A0A2Y9EA30_TRIMA</name>
<dbReference type="KEGG" id="tmu:101358978"/>
<dbReference type="InParanoid" id="A0A2Y9EA30"/>
<dbReference type="FunCoup" id="A0A2Y9EA30">
    <property type="interactions" value="88"/>
</dbReference>
<feature type="signal peptide" evidence="9">
    <location>
        <begin position="1"/>
        <end position="15"/>
    </location>
</feature>
<evidence type="ECO:0000256" key="2">
    <source>
        <dbReference type="ARBA" id="ARBA00007447"/>
    </source>
</evidence>
<protein>
    <submittedName>
        <fullName evidence="12">Pepsin F-like</fullName>
    </submittedName>
</protein>
<accession>A0A2Y9EA30</accession>